<dbReference type="PANTHER" id="PTHR11228:SF7">
    <property type="entry name" value="PQQA PEPTIDE CYCLASE"/>
    <property type="match status" value="1"/>
</dbReference>
<keyword evidence="9" id="KW-1185">Reference proteome</keyword>
<sequence length="425" mass="46494">MDTAPNRRQAYAVWELTLKCNLACGHCGSRAGERRENELSTEEALDLVRQLAEAGITEVSIEGGEAFLRADWLTIARAIGEHGMHCSMVTGGYGISRETARRMKDAGIRSVSVSVDGLEATHDRIRGRQGSFRFCFETLGHLEAAGLEIHANTQINRLSAPELPALYERLRDAGVWGWQIQLTTPMGNAADRASLLVQPGELDDLYRVLARIGLRAADEEQVNLVPGNNMGYFGPYDSMIFKANGGRPWAGCMAGLAVLGIHADGSIKGCPTLPSEFIGGNVREKSLSEILESRELTFNMAAGTDEGTSHMWGYCAACPHARSCRAGCSQTSTVVLGKRGNNPYCHYRARELQGRGLRERIVPRLIALGKPFDHGSFKLVEESLDAPWPAEDELHFAYDRVIWPAGWEAWPLPSAASTADRATRP</sequence>
<evidence type="ECO:0000313" key="8">
    <source>
        <dbReference type="EMBL" id="WXB15131.1"/>
    </source>
</evidence>
<feature type="domain" description="Radical SAM core" evidence="7">
    <location>
        <begin position="6"/>
        <end position="215"/>
    </location>
</feature>
<dbReference type="EMBL" id="CP089984">
    <property type="protein sequence ID" value="WXB15131.1"/>
    <property type="molecule type" value="Genomic_DNA"/>
</dbReference>
<gene>
    <name evidence="8" type="ORF">LZC94_45845</name>
</gene>
<proteinExistence type="predicted"/>
<dbReference type="InterPro" id="IPR058240">
    <property type="entry name" value="rSAM_sf"/>
</dbReference>
<accession>A0ABZ2M1C2</accession>
<reference evidence="8 9" key="1">
    <citation type="submission" date="2021-12" db="EMBL/GenBank/DDBJ databases">
        <title>Discovery of the Pendulisporaceae a myxobacterial family with distinct sporulation behavior and unique specialized metabolism.</title>
        <authorList>
            <person name="Garcia R."/>
            <person name="Popoff A."/>
            <person name="Bader C.D."/>
            <person name="Loehr J."/>
            <person name="Walesch S."/>
            <person name="Walt C."/>
            <person name="Boldt J."/>
            <person name="Bunk B."/>
            <person name="Haeckl F.J.F.P.J."/>
            <person name="Gunesch A.P."/>
            <person name="Birkelbach J."/>
            <person name="Nuebel U."/>
            <person name="Pietschmann T."/>
            <person name="Bach T."/>
            <person name="Mueller R."/>
        </authorList>
    </citation>
    <scope>NUCLEOTIDE SEQUENCE [LARGE SCALE GENOMIC DNA]</scope>
    <source>
        <strain evidence="8 9">MSr11954</strain>
    </source>
</reference>
<dbReference type="PANTHER" id="PTHR11228">
    <property type="entry name" value="RADICAL SAM DOMAIN PROTEIN"/>
    <property type="match status" value="1"/>
</dbReference>
<dbReference type="RefSeq" id="WP_394824756.1">
    <property type="nucleotide sequence ID" value="NZ_CP089984.1"/>
</dbReference>
<evidence type="ECO:0000256" key="4">
    <source>
        <dbReference type="ARBA" id="ARBA00022723"/>
    </source>
</evidence>
<dbReference type="Gene3D" id="3.20.20.70">
    <property type="entry name" value="Aldolase class I"/>
    <property type="match status" value="1"/>
</dbReference>
<dbReference type="SFLD" id="SFLDG01386">
    <property type="entry name" value="main_SPASM_domain-containing"/>
    <property type="match status" value="1"/>
</dbReference>
<dbReference type="InterPro" id="IPR013785">
    <property type="entry name" value="Aldolase_TIM"/>
</dbReference>
<evidence type="ECO:0000256" key="5">
    <source>
        <dbReference type="ARBA" id="ARBA00023004"/>
    </source>
</evidence>
<evidence type="ECO:0000256" key="3">
    <source>
        <dbReference type="ARBA" id="ARBA00022691"/>
    </source>
</evidence>
<dbReference type="SFLD" id="SFLDG01067">
    <property type="entry name" value="SPASM/twitch_domain_containing"/>
    <property type="match status" value="1"/>
</dbReference>
<dbReference type="PIRSF" id="PIRSF037420">
    <property type="entry name" value="PQQ_syn_pqqE"/>
    <property type="match status" value="1"/>
</dbReference>
<dbReference type="NCBIfam" id="TIGR04085">
    <property type="entry name" value="rSAM_more_4Fe4S"/>
    <property type="match status" value="1"/>
</dbReference>
<evidence type="ECO:0000256" key="1">
    <source>
        <dbReference type="ARBA" id="ARBA00001966"/>
    </source>
</evidence>
<dbReference type="CDD" id="cd01335">
    <property type="entry name" value="Radical_SAM"/>
    <property type="match status" value="1"/>
</dbReference>
<keyword evidence="4" id="KW-0479">Metal-binding</keyword>
<dbReference type="PROSITE" id="PS51918">
    <property type="entry name" value="RADICAL_SAM"/>
    <property type="match status" value="1"/>
</dbReference>
<dbReference type="SMART" id="SM00729">
    <property type="entry name" value="Elp3"/>
    <property type="match status" value="1"/>
</dbReference>
<dbReference type="InterPro" id="IPR007197">
    <property type="entry name" value="rSAM"/>
</dbReference>
<keyword evidence="5" id="KW-0408">Iron</keyword>
<keyword evidence="2" id="KW-0004">4Fe-4S</keyword>
<dbReference type="Proteomes" id="UP001370348">
    <property type="component" value="Chromosome"/>
</dbReference>
<dbReference type="InterPro" id="IPR050377">
    <property type="entry name" value="Radical_SAM_PqqE_MftC-like"/>
</dbReference>
<dbReference type="SFLD" id="SFLDS00029">
    <property type="entry name" value="Radical_SAM"/>
    <property type="match status" value="1"/>
</dbReference>
<dbReference type="SUPFAM" id="SSF102114">
    <property type="entry name" value="Radical SAM enzymes"/>
    <property type="match status" value="1"/>
</dbReference>
<name>A0ABZ2M1C2_9BACT</name>
<dbReference type="InterPro" id="IPR017200">
    <property type="entry name" value="PqqE-like"/>
</dbReference>
<dbReference type="Pfam" id="PF04055">
    <property type="entry name" value="Radical_SAM"/>
    <property type="match status" value="1"/>
</dbReference>
<comment type="cofactor">
    <cofactor evidence="1">
        <name>[4Fe-4S] cluster</name>
        <dbReference type="ChEBI" id="CHEBI:49883"/>
    </cofactor>
</comment>
<dbReference type="InterPro" id="IPR023885">
    <property type="entry name" value="4Fe4S-binding_SPASM_dom"/>
</dbReference>
<organism evidence="8 9">
    <name type="scientific">Pendulispora albinea</name>
    <dbReference type="NCBI Taxonomy" id="2741071"/>
    <lineage>
        <taxon>Bacteria</taxon>
        <taxon>Pseudomonadati</taxon>
        <taxon>Myxococcota</taxon>
        <taxon>Myxococcia</taxon>
        <taxon>Myxococcales</taxon>
        <taxon>Sorangiineae</taxon>
        <taxon>Pendulisporaceae</taxon>
        <taxon>Pendulispora</taxon>
    </lineage>
</organism>
<keyword evidence="6" id="KW-0411">Iron-sulfur</keyword>
<keyword evidence="3" id="KW-0949">S-adenosyl-L-methionine</keyword>
<dbReference type="Pfam" id="PF13186">
    <property type="entry name" value="SPASM"/>
    <property type="match status" value="1"/>
</dbReference>
<dbReference type="InterPro" id="IPR006638">
    <property type="entry name" value="Elp3/MiaA/NifB-like_rSAM"/>
</dbReference>
<evidence type="ECO:0000256" key="6">
    <source>
        <dbReference type="ARBA" id="ARBA00023014"/>
    </source>
</evidence>
<evidence type="ECO:0000259" key="7">
    <source>
        <dbReference type="PROSITE" id="PS51918"/>
    </source>
</evidence>
<evidence type="ECO:0000313" key="9">
    <source>
        <dbReference type="Proteomes" id="UP001370348"/>
    </source>
</evidence>
<protein>
    <submittedName>
        <fullName evidence="8">Radical SAM protein</fullName>
    </submittedName>
</protein>
<evidence type="ECO:0000256" key="2">
    <source>
        <dbReference type="ARBA" id="ARBA00022485"/>
    </source>
</evidence>